<dbReference type="Gene3D" id="1.10.287.90">
    <property type="match status" value="1"/>
</dbReference>
<evidence type="ECO:0000256" key="6">
    <source>
        <dbReference type="ARBA" id="ARBA00022692"/>
    </source>
</evidence>
<evidence type="ECO:0000313" key="20">
    <source>
        <dbReference type="EMBL" id="AZL93154.1"/>
    </source>
</evidence>
<feature type="transmembrane region" description="Helical" evidence="17">
    <location>
        <begin position="63"/>
        <end position="86"/>
    </location>
</feature>
<keyword evidence="9" id="KW-1278">Translocase</keyword>
<dbReference type="InterPro" id="IPR011759">
    <property type="entry name" value="Cyt_c_oxidase_su2_TM_dom"/>
</dbReference>
<evidence type="ECO:0000256" key="8">
    <source>
        <dbReference type="ARBA" id="ARBA00022842"/>
    </source>
</evidence>
<keyword evidence="5 16" id="KW-0679">Respiratory chain</keyword>
<keyword evidence="10 16" id="KW-0249">Electron transport</keyword>
<keyword evidence="4 16" id="KW-0813">Transport</keyword>
<keyword evidence="12 16" id="KW-0186">Copper</keyword>
<evidence type="ECO:0000256" key="11">
    <source>
        <dbReference type="ARBA" id="ARBA00022989"/>
    </source>
</evidence>
<evidence type="ECO:0000256" key="7">
    <source>
        <dbReference type="ARBA" id="ARBA00022792"/>
    </source>
</evidence>
<comment type="catalytic activity">
    <reaction evidence="15">
        <text>4 Fe(II)-[cytochrome c] + O2 + 8 H(+)(in) = 4 Fe(III)-[cytochrome c] + 2 H2O + 4 H(+)(out)</text>
        <dbReference type="Rhea" id="RHEA:11436"/>
        <dbReference type="Rhea" id="RHEA-COMP:10350"/>
        <dbReference type="Rhea" id="RHEA-COMP:14399"/>
        <dbReference type="ChEBI" id="CHEBI:15377"/>
        <dbReference type="ChEBI" id="CHEBI:15378"/>
        <dbReference type="ChEBI" id="CHEBI:15379"/>
        <dbReference type="ChEBI" id="CHEBI:29033"/>
        <dbReference type="ChEBI" id="CHEBI:29034"/>
        <dbReference type="EC" id="7.1.1.9"/>
    </reaction>
    <physiologicalReaction direction="left-to-right" evidence="15">
        <dbReference type="Rhea" id="RHEA:11437"/>
    </physiologicalReaction>
</comment>
<evidence type="ECO:0000259" key="18">
    <source>
        <dbReference type="PROSITE" id="PS50857"/>
    </source>
</evidence>
<evidence type="ECO:0000256" key="13">
    <source>
        <dbReference type="ARBA" id="ARBA00023128"/>
    </source>
</evidence>
<name>A0A3Q8U9X4_9HYME</name>
<feature type="transmembrane region" description="Helical" evidence="17">
    <location>
        <begin position="20"/>
        <end position="42"/>
    </location>
</feature>
<evidence type="ECO:0000256" key="15">
    <source>
        <dbReference type="ARBA" id="ARBA00049512"/>
    </source>
</evidence>
<evidence type="ECO:0000256" key="2">
    <source>
        <dbReference type="ARBA" id="ARBA00007866"/>
    </source>
</evidence>
<evidence type="ECO:0000256" key="17">
    <source>
        <dbReference type="SAM" id="Phobius"/>
    </source>
</evidence>
<keyword evidence="6 16" id="KW-0812">Transmembrane</keyword>
<dbReference type="AlphaFoldDB" id="A0A3Q8U9X4"/>
<organism evidence="20">
    <name type="scientific">Cleptes metallicorpus</name>
    <dbReference type="NCBI Taxonomy" id="2491147"/>
    <lineage>
        <taxon>Eukaryota</taxon>
        <taxon>Metazoa</taxon>
        <taxon>Ecdysozoa</taxon>
        <taxon>Arthropoda</taxon>
        <taxon>Hexapoda</taxon>
        <taxon>Insecta</taxon>
        <taxon>Pterygota</taxon>
        <taxon>Neoptera</taxon>
        <taxon>Endopterygota</taxon>
        <taxon>Hymenoptera</taxon>
        <taxon>Apocrita</taxon>
        <taxon>Aculeata</taxon>
        <taxon>Chrysidoidea</taxon>
        <taxon>Chrysididae</taxon>
        <taxon>Cleptinae</taxon>
        <taxon>Cleptes</taxon>
    </lineage>
</organism>
<dbReference type="PRINTS" id="PR01166">
    <property type="entry name" value="CYCOXIDASEII"/>
</dbReference>
<reference evidence="20" key="1">
    <citation type="journal article" date="2018" name="Mol. Phylogenet. Evol.">
        <title>Mitochondrial phylogenomics of the Hymenoptera.</title>
        <authorList>
            <person name="Tang P."/>
            <person name="Zhu J.C."/>
            <person name="Zheng B.Y."/>
            <person name="Wei S.J."/>
            <person name="Sharkey M."/>
            <person name="Chen X.X."/>
            <person name="Vogler A.P."/>
        </authorList>
    </citation>
    <scope>NUCLEOTIDE SEQUENCE</scope>
</reference>
<evidence type="ECO:0000256" key="3">
    <source>
        <dbReference type="ARBA" id="ARBA00015946"/>
    </source>
</evidence>
<dbReference type="PROSITE" id="PS50999">
    <property type="entry name" value="COX2_TM"/>
    <property type="match status" value="1"/>
</dbReference>
<proteinExistence type="inferred from homology"/>
<dbReference type="InterPro" id="IPR045187">
    <property type="entry name" value="CcO_II"/>
</dbReference>
<evidence type="ECO:0000256" key="1">
    <source>
        <dbReference type="ARBA" id="ARBA00004448"/>
    </source>
</evidence>
<dbReference type="Gene3D" id="2.60.40.420">
    <property type="entry name" value="Cupredoxins - blue copper proteins"/>
    <property type="match status" value="1"/>
</dbReference>
<keyword evidence="13 16" id="KW-0496">Mitochondrion</keyword>
<evidence type="ECO:0000256" key="14">
    <source>
        <dbReference type="ARBA" id="ARBA00023136"/>
    </source>
</evidence>
<evidence type="ECO:0000256" key="10">
    <source>
        <dbReference type="ARBA" id="ARBA00022982"/>
    </source>
</evidence>
<dbReference type="SUPFAM" id="SSF81464">
    <property type="entry name" value="Cytochrome c oxidase subunit II-like, transmembrane region"/>
    <property type="match status" value="1"/>
</dbReference>
<dbReference type="PROSITE" id="PS50857">
    <property type="entry name" value="COX2_CUA"/>
    <property type="match status" value="1"/>
</dbReference>
<dbReference type="InterPro" id="IPR036257">
    <property type="entry name" value="Cyt_c_oxidase_su2_TM_sf"/>
</dbReference>
<dbReference type="Pfam" id="PF02790">
    <property type="entry name" value="COX2_TM"/>
    <property type="match status" value="1"/>
</dbReference>
<feature type="domain" description="Cytochrome oxidase subunit II transmembrane region profile" evidence="19">
    <location>
        <begin position="1"/>
        <end position="91"/>
    </location>
</feature>
<keyword evidence="16" id="KW-0479">Metal-binding</keyword>
<comment type="similarity">
    <text evidence="2 16">Belongs to the cytochrome c oxidase subunit 2 family.</text>
</comment>
<dbReference type="GO" id="GO:0042773">
    <property type="term" value="P:ATP synthesis coupled electron transport"/>
    <property type="evidence" value="ECO:0007669"/>
    <property type="project" value="TreeGrafter"/>
</dbReference>
<dbReference type="PANTHER" id="PTHR22888:SF9">
    <property type="entry name" value="CYTOCHROME C OXIDASE SUBUNIT 2"/>
    <property type="match status" value="1"/>
</dbReference>
<evidence type="ECO:0000259" key="19">
    <source>
        <dbReference type="PROSITE" id="PS50999"/>
    </source>
</evidence>
<dbReference type="EMBL" id="MG923489">
    <property type="protein sequence ID" value="AZL93154.1"/>
    <property type="molecule type" value="Genomic_DNA"/>
</dbReference>
<dbReference type="GO" id="GO:0005743">
    <property type="term" value="C:mitochondrial inner membrane"/>
    <property type="evidence" value="ECO:0007669"/>
    <property type="project" value="UniProtKB-SubCell"/>
</dbReference>
<keyword evidence="7 16" id="KW-0999">Mitochondrion inner membrane</keyword>
<keyword evidence="14 16" id="KW-0472">Membrane</keyword>
<dbReference type="InterPro" id="IPR008972">
    <property type="entry name" value="Cupredoxin"/>
</dbReference>
<dbReference type="PANTHER" id="PTHR22888">
    <property type="entry name" value="CYTOCHROME C OXIDASE, SUBUNIT II"/>
    <property type="match status" value="1"/>
</dbReference>
<comment type="cofactor">
    <cofactor evidence="16">
        <name>Cu cation</name>
        <dbReference type="ChEBI" id="CHEBI:23378"/>
    </cofactor>
    <text evidence="16">Binds a copper A center.</text>
</comment>
<evidence type="ECO:0000256" key="12">
    <source>
        <dbReference type="ARBA" id="ARBA00023008"/>
    </source>
</evidence>
<evidence type="ECO:0000256" key="5">
    <source>
        <dbReference type="ARBA" id="ARBA00022660"/>
    </source>
</evidence>
<comment type="function">
    <text evidence="16">Component of the cytochrome c oxidase, the last enzyme in the mitochondrial electron transport chain which drives oxidative phosphorylation. The respiratory chain contains 3 multisubunit complexes succinate dehydrogenase (complex II, CII), ubiquinol-cytochrome c oxidoreductase (cytochrome b-c1 complex, complex III, CIII) and cytochrome c oxidase (complex IV, CIV), that cooperate to transfer electrons derived from NADH and succinate to molecular oxygen, creating an electrochemical gradient over the inner membrane that drives transmembrane transport and the ATP synthase. Cytochrome c oxidase is the component of the respiratory chain that catalyzes the reduction of oxygen to water. Electrons originating from reduced cytochrome c in the intermembrane space (IMS) are transferred via the dinuclear copper A center (CU(A)) of subunit 2 and heme A of subunit 1 to the active site in subunit 1, a binuclear center (BNC) formed by heme A3 and copper B (CU(B)). The BNC reduces molecular oxygen to 2 water molecules using 4 electrons from cytochrome c in the IMS and 4 protons from the mitochondrial matrix.</text>
</comment>
<gene>
    <name evidence="20" type="primary">cox2</name>
</gene>
<dbReference type="SUPFAM" id="SSF49503">
    <property type="entry name" value="Cupredoxins"/>
    <property type="match status" value="1"/>
</dbReference>
<evidence type="ECO:0000256" key="9">
    <source>
        <dbReference type="ARBA" id="ARBA00022967"/>
    </source>
</evidence>
<geneLocation type="mitochondrion" evidence="20"/>
<dbReference type="InterPro" id="IPR002429">
    <property type="entry name" value="CcO_II-like_C"/>
</dbReference>
<keyword evidence="8" id="KW-0460">Magnesium</keyword>
<evidence type="ECO:0000256" key="4">
    <source>
        <dbReference type="ARBA" id="ARBA00022448"/>
    </source>
</evidence>
<dbReference type="GO" id="GO:0005507">
    <property type="term" value="F:copper ion binding"/>
    <property type="evidence" value="ECO:0007669"/>
    <property type="project" value="InterPro"/>
</dbReference>
<sequence>MNNWMMFNLQDPMNEMMENIYLFHDLNLMNLIFITSMISLIFMYMIFNKFNNRFLTQGHTIEIIWTIMPIMILIILAIPSLKILYFTDETISPSLSIKVIGHQWYWSYEYPEFKFQFDSFMNKIFYLNNFRLLDTDYNLLIPINTEIRLIITSQDVIHSWTIPSLGIKMDAIPGRINQTPMKSMYNKK</sequence>
<feature type="domain" description="Cytochrome oxidase subunit II copper A binding" evidence="18">
    <location>
        <begin position="92"/>
        <end position="188"/>
    </location>
</feature>
<keyword evidence="11 17" id="KW-1133">Transmembrane helix</keyword>
<comment type="subcellular location">
    <subcellularLocation>
        <location evidence="1 16">Mitochondrion inner membrane</location>
        <topology evidence="1 16">Multi-pass membrane protein</topology>
    </subcellularLocation>
</comment>
<dbReference type="GO" id="GO:0004129">
    <property type="term" value="F:cytochrome-c oxidase activity"/>
    <property type="evidence" value="ECO:0007669"/>
    <property type="project" value="UniProtKB-EC"/>
</dbReference>
<protein>
    <recommendedName>
        <fullName evidence="3 16">Cytochrome c oxidase subunit 2</fullName>
    </recommendedName>
</protein>
<evidence type="ECO:0000256" key="16">
    <source>
        <dbReference type="RuleBase" id="RU000457"/>
    </source>
</evidence>
<dbReference type="Pfam" id="PF00116">
    <property type="entry name" value="COX2"/>
    <property type="match status" value="1"/>
</dbReference>
<accession>A0A3Q8U9X4</accession>